<dbReference type="Pfam" id="PF08463">
    <property type="entry name" value="EcoEI_R_C"/>
    <property type="match status" value="1"/>
</dbReference>
<dbReference type="Proteomes" id="UP000014568">
    <property type="component" value="Unassembled WGS sequence"/>
</dbReference>
<dbReference type="AlphaFoldDB" id="S3NQC1"/>
<dbReference type="GO" id="GO:0003677">
    <property type="term" value="F:DNA binding"/>
    <property type="evidence" value="ECO:0007669"/>
    <property type="project" value="InterPro"/>
</dbReference>
<dbReference type="PANTHER" id="PTHR47396:SF1">
    <property type="entry name" value="ATP-DEPENDENT HELICASE IRC3-RELATED"/>
    <property type="match status" value="1"/>
</dbReference>
<dbReference type="HOGENOM" id="CLU_021687_0_0_6"/>
<evidence type="ECO:0000313" key="2">
    <source>
        <dbReference type="EMBL" id="EPF81797.1"/>
    </source>
</evidence>
<dbReference type="GO" id="GO:0006304">
    <property type="term" value="P:DNA modification"/>
    <property type="evidence" value="ECO:0007669"/>
    <property type="project" value="InterPro"/>
</dbReference>
<protein>
    <submittedName>
        <fullName evidence="2">Type I restriction enzyme, R subunit</fullName>
    </submittedName>
</protein>
<dbReference type="InterPro" id="IPR050742">
    <property type="entry name" value="Helicase_Restrict-Modif_Enz"/>
</dbReference>
<evidence type="ECO:0000313" key="3">
    <source>
        <dbReference type="Proteomes" id="UP000014568"/>
    </source>
</evidence>
<feature type="domain" description="EcoEI R protein C-terminal" evidence="1">
    <location>
        <begin position="290"/>
        <end position="432"/>
    </location>
</feature>
<dbReference type="GO" id="GO:0005829">
    <property type="term" value="C:cytosol"/>
    <property type="evidence" value="ECO:0007669"/>
    <property type="project" value="TreeGrafter"/>
</dbReference>
<dbReference type="InterPro" id="IPR027417">
    <property type="entry name" value="P-loop_NTPase"/>
</dbReference>
<dbReference type="InterPro" id="IPR013670">
    <property type="entry name" value="EcoEI_R_C_dom"/>
</dbReference>
<comment type="caution">
    <text evidence="2">The sequence shown here is derived from an EMBL/GenBank/DDBJ whole genome shotgun (WGS) entry which is preliminary data.</text>
</comment>
<gene>
    <name evidence="2" type="ORF">F945_00132</name>
</gene>
<evidence type="ECO:0000259" key="1">
    <source>
        <dbReference type="Pfam" id="PF08463"/>
    </source>
</evidence>
<organism evidence="2 3">
    <name type="scientific">Acinetobacter rudis CIP 110305</name>
    <dbReference type="NCBI Taxonomy" id="421052"/>
    <lineage>
        <taxon>Bacteria</taxon>
        <taxon>Pseudomonadati</taxon>
        <taxon>Pseudomonadota</taxon>
        <taxon>Gammaproteobacteria</taxon>
        <taxon>Moraxellales</taxon>
        <taxon>Moraxellaceae</taxon>
        <taxon>Acinetobacter</taxon>
    </lineage>
</organism>
<dbReference type="Gene3D" id="3.40.50.300">
    <property type="entry name" value="P-loop containing nucleotide triphosphate hydrolases"/>
    <property type="match status" value="1"/>
</dbReference>
<dbReference type="GO" id="GO:0003824">
    <property type="term" value="F:catalytic activity"/>
    <property type="evidence" value="ECO:0007669"/>
    <property type="project" value="InterPro"/>
</dbReference>
<keyword evidence="3" id="KW-1185">Reference proteome</keyword>
<dbReference type="eggNOG" id="COG4096">
    <property type="taxonomic scope" value="Bacteria"/>
</dbReference>
<dbReference type="PATRIC" id="fig|421052.3.peg.131"/>
<reference evidence="2 3" key="1">
    <citation type="submission" date="2013-06" db="EMBL/GenBank/DDBJ databases">
        <title>The Genome Sequence of Acinetobacter rudis CIP 110305.</title>
        <authorList>
            <consortium name="The Broad Institute Genome Sequencing Platform"/>
            <consortium name="The Broad Institute Genome Sequencing Center for Infectious Disease"/>
            <person name="Cerqueira G."/>
            <person name="Feldgarden M."/>
            <person name="Courvalin P."/>
            <person name="Perichon B."/>
            <person name="Grillot-Courvalin C."/>
            <person name="Clermont D."/>
            <person name="Rocha E."/>
            <person name="Yoon E.-J."/>
            <person name="Nemec A."/>
            <person name="Young S.K."/>
            <person name="Zeng Q."/>
            <person name="Gargeya S."/>
            <person name="Fitzgerald M."/>
            <person name="Abouelleil A."/>
            <person name="Alvarado L."/>
            <person name="Berlin A.M."/>
            <person name="Chapman S.B."/>
            <person name="Dewar J."/>
            <person name="Goldberg J."/>
            <person name="Griggs A."/>
            <person name="Gujja S."/>
            <person name="Hansen M."/>
            <person name="Howarth C."/>
            <person name="Imamovic A."/>
            <person name="Larimer J."/>
            <person name="McCowan C."/>
            <person name="Murphy C."/>
            <person name="Pearson M."/>
            <person name="Priest M."/>
            <person name="Roberts A."/>
            <person name="Saif S."/>
            <person name="Shea T."/>
            <person name="Sykes S."/>
            <person name="Wortman J."/>
            <person name="Nusbaum C."/>
            <person name="Birren B."/>
        </authorList>
    </citation>
    <scope>NUCLEOTIDE SEQUENCE [LARGE SCALE GENOMIC DNA]</scope>
    <source>
        <strain evidence="2 3">CIP 110305</strain>
    </source>
</reference>
<name>S3NQC1_9GAMM</name>
<dbReference type="STRING" id="632955.GCA_000829675_02741"/>
<proteinExistence type="predicted"/>
<sequence>MLDTGIDVPEVVNLVFFKAVRSKVKFMQMLGRGTRLCKELFSPEDDKKEFYIFDYCSNFEYFNENPDGAPVSTTEPLGQRLFKARLNILGLLNTKDYDTEELKAVQQDMRQSLQTEVKSMNNDNFIVKSELEHVERFKNDDAWNNLDDLAIGTLREHISKLPNQLEPETLEAKLFDMLCYNLELAVLEKNNKAIENYANRVIEIASKLEGKENIPVVAQQIALIQEIQTVEYWKGITLPMLEAMRKRIRGLVKLIEKSTSTIVYSMLDDEIGNMQAVDLPVVSSGVNLAQYRKRVESFIKANENHVTIAKLKRGLALTPTDLSELERFVFEAQEVESRDKFEQCFGTEKTLPLFIRSLVGLDRQAVQEAFSKYLLRSTYNEKQIRFVQMLIEHLTQNGVLEAAQLYESPFNQIHFEGIDGVFGDGDADNIFGVVEAFNEAVA</sequence>
<accession>S3NQC1</accession>
<dbReference type="EMBL" id="ATGI01000001">
    <property type="protein sequence ID" value="EPF81797.1"/>
    <property type="molecule type" value="Genomic_DNA"/>
</dbReference>
<dbReference type="PANTHER" id="PTHR47396">
    <property type="entry name" value="TYPE I RESTRICTION ENZYME ECOKI R PROTEIN"/>
    <property type="match status" value="1"/>
</dbReference>